<sequence>MELTELGWGIFLYVTLAIFVVCLFDYPKRRGRDWFERYEGVYGTMLSIYTIFFFVIAVATAAMVATLSGMFISMFGPFNGFIVGMIVFFLFISITVSLVEHRSKNEMFLLKLKAKFPHFTERDQR</sequence>
<organism evidence="2 3">
    <name type="scientific">Anaerobacillus alkaliphilus</name>
    <dbReference type="NCBI Taxonomy" id="1548597"/>
    <lineage>
        <taxon>Bacteria</taxon>
        <taxon>Bacillati</taxon>
        <taxon>Bacillota</taxon>
        <taxon>Bacilli</taxon>
        <taxon>Bacillales</taxon>
        <taxon>Bacillaceae</taxon>
        <taxon>Anaerobacillus</taxon>
    </lineage>
</organism>
<accession>A0A4Q0VP19</accession>
<gene>
    <name evidence="2" type="ORF">DS745_23160</name>
</gene>
<protein>
    <submittedName>
        <fullName evidence="2">Uncharacterized protein</fullName>
    </submittedName>
</protein>
<dbReference type="Proteomes" id="UP000290649">
    <property type="component" value="Unassembled WGS sequence"/>
</dbReference>
<dbReference type="AlphaFoldDB" id="A0A4Q0VP19"/>
<keyword evidence="1" id="KW-0812">Transmembrane</keyword>
<keyword evidence="1" id="KW-1133">Transmembrane helix</keyword>
<comment type="caution">
    <text evidence="2">The sequence shown here is derived from an EMBL/GenBank/DDBJ whole genome shotgun (WGS) entry which is preliminary data.</text>
</comment>
<reference evidence="2 3" key="1">
    <citation type="journal article" date="2019" name="Int. J. Syst. Evol. Microbiol.">
        <title>Anaerobacillus alkaliphilus sp. nov., a novel alkaliphilic and moderately halophilic bacterium.</title>
        <authorList>
            <person name="Borsodi A.K."/>
            <person name="Aszalos J.M."/>
            <person name="Bihari P."/>
            <person name="Nagy I."/>
            <person name="Schumann P."/>
            <person name="Sproer C."/>
            <person name="Kovacs A.L."/>
            <person name="Boka K."/>
            <person name="Dobosy P."/>
            <person name="Ovari M."/>
            <person name="Szili-Kovacs T."/>
            <person name="Toth E."/>
        </authorList>
    </citation>
    <scope>NUCLEOTIDE SEQUENCE [LARGE SCALE GENOMIC DNA]</scope>
    <source>
        <strain evidence="2 3">B16-10</strain>
    </source>
</reference>
<proteinExistence type="predicted"/>
<dbReference type="EMBL" id="QOUX01000047">
    <property type="protein sequence ID" value="RXI96602.1"/>
    <property type="molecule type" value="Genomic_DNA"/>
</dbReference>
<feature type="transmembrane region" description="Helical" evidence="1">
    <location>
        <begin position="46"/>
        <end position="72"/>
    </location>
</feature>
<evidence type="ECO:0000313" key="3">
    <source>
        <dbReference type="Proteomes" id="UP000290649"/>
    </source>
</evidence>
<dbReference type="OrthoDB" id="9921292at2"/>
<evidence type="ECO:0000256" key="1">
    <source>
        <dbReference type="SAM" id="Phobius"/>
    </source>
</evidence>
<evidence type="ECO:0000313" key="2">
    <source>
        <dbReference type="EMBL" id="RXI96602.1"/>
    </source>
</evidence>
<name>A0A4Q0VP19_9BACI</name>
<feature type="transmembrane region" description="Helical" evidence="1">
    <location>
        <begin position="6"/>
        <end position="26"/>
    </location>
</feature>
<feature type="transmembrane region" description="Helical" evidence="1">
    <location>
        <begin position="78"/>
        <end position="99"/>
    </location>
</feature>
<keyword evidence="3" id="KW-1185">Reference proteome</keyword>
<keyword evidence="1" id="KW-0472">Membrane</keyword>
<dbReference type="RefSeq" id="WP_129080574.1">
    <property type="nucleotide sequence ID" value="NZ_QOUX01000047.1"/>
</dbReference>